<feature type="chain" id="PRO_5040270104" evidence="2">
    <location>
        <begin position="25"/>
        <end position="290"/>
    </location>
</feature>
<keyword evidence="2" id="KW-0732">Signal</keyword>
<feature type="signal peptide" evidence="2">
    <location>
        <begin position="1"/>
        <end position="24"/>
    </location>
</feature>
<organism evidence="4 5">
    <name type="scientific">Dactylonectria estremocensis</name>
    <dbReference type="NCBI Taxonomy" id="1079267"/>
    <lineage>
        <taxon>Eukaryota</taxon>
        <taxon>Fungi</taxon>
        <taxon>Dikarya</taxon>
        <taxon>Ascomycota</taxon>
        <taxon>Pezizomycotina</taxon>
        <taxon>Sordariomycetes</taxon>
        <taxon>Hypocreomycetidae</taxon>
        <taxon>Hypocreales</taxon>
        <taxon>Nectriaceae</taxon>
        <taxon>Dactylonectria</taxon>
    </lineage>
</organism>
<dbReference type="AlphaFoldDB" id="A0A9P9FAV3"/>
<proteinExistence type="inferred from homology"/>
<dbReference type="Pfam" id="PF00144">
    <property type="entry name" value="Beta-lactamase"/>
    <property type="match status" value="1"/>
</dbReference>
<name>A0A9P9FAV3_9HYPO</name>
<protein>
    <submittedName>
        <fullName evidence="4">Beta-lactamase/transpeptidase-like protein</fullName>
    </submittedName>
</protein>
<dbReference type="SUPFAM" id="SSF56601">
    <property type="entry name" value="beta-lactamase/transpeptidase-like"/>
    <property type="match status" value="1"/>
</dbReference>
<keyword evidence="5" id="KW-1185">Reference proteome</keyword>
<dbReference type="InterPro" id="IPR012338">
    <property type="entry name" value="Beta-lactam/transpept-like"/>
</dbReference>
<dbReference type="Gene3D" id="3.40.710.10">
    <property type="entry name" value="DD-peptidase/beta-lactamase superfamily"/>
    <property type="match status" value="1"/>
</dbReference>
<feature type="domain" description="Beta-lactamase-related" evidence="3">
    <location>
        <begin position="111"/>
        <end position="273"/>
    </location>
</feature>
<evidence type="ECO:0000256" key="2">
    <source>
        <dbReference type="SAM" id="SignalP"/>
    </source>
</evidence>
<dbReference type="EMBL" id="JAGMUU010000003">
    <property type="protein sequence ID" value="KAH7157334.1"/>
    <property type="molecule type" value="Genomic_DNA"/>
</dbReference>
<evidence type="ECO:0000259" key="3">
    <source>
        <dbReference type="Pfam" id="PF00144"/>
    </source>
</evidence>
<dbReference type="InterPro" id="IPR001466">
    <property type="entry name" value="Beta-lactam-related"/>
</dbReference>
<comment type="similarity">
    <text evidence="1">Belongs to the beta-lactamase family.</text>
</comment>
<evidence type="ECO:0000313" key="4">
    <source>
        <dbReference type="EMBL" id="KAH7157334.1"/>
    </source>
</evidence>
<evidence type="ECO:0000313" key="5">
    <source>
        <dbReference type="Proteomes" id="UP000717696"/>
    </source>
</evidence>
<reference evidence="4" key="1">
    <citation type="journal article" date="2021" name="Nat. Commun.">
        <title>Genetic determinants of endophytism in the Arabidopsis root mycobiome.</title>
        <authorList>
            <person name="Mesny F."/>
            <person name="Miyauchi S."/>
            <person name="Thiergart T."/>
            <person name="Pickel B."/>
            <person name="Atanasova L."/>
            <person name="Karlsson M."/>
            <person name="Huettel B."/>
            <person name="Barry K.W."/>
            <person name="Haridas S."/>
            <person name="Chen C."/>
            <person name="Bauer D."/>
            <person name="Andreopoulos W."/>
            <person name="Pangilinan J."/>
            <person name="LaButti K."/>
            <person name="Riley R."/>
            <person name="Lipzen A."/>
            <person name="Clum A."/>
            <person name="Drula E."/>
            <person name="Henrissat B."/>
            <person name="Kohler A."/>
            <person name="Grigoriev I.V."/>
            <person name="Martin F.M."/>
            <person name="Hacquard S."/>
        </authorList>
    </citation>
    <scope>NUCLEOTIDE SEQUENCE</scope>
    <source>
        <strain evidence="4">MPI-CAGE-AT-0021</strain>
    </source>
</reference>
<dbReference type="Proteomes" id="UP000717696">
    <property type="component" value="Unassembled WGS sequence"/>
</dbReference>
<dbReference type="PANTHER" id="PTHR22935">
    <property type="entry name" value="PENICILLIN-BINDING PROTEIN"/>
    <property type="match status" value="1"/>
</dbReference>
<gene>
    <name evidence="4" type="ORF">B0J13DRAFT_649829</name>
</gene>
<evidence type="ECO:0000256" key="1">
    <source>
        <dbReference type="ARBA" id="ARBA00038473"/>
    </source>
</evidence>
<dbReference type="PANTHER" id="PTHR22935:SF95">
    <property type="entry name" value="BETA-LACTAMASE-LIKE 1-RELATED"/>
    <property type="match status" value="1"/>
</dbReference>
<sequence>MSVTMQYSTQSVLLLSLVPSIALATLDCRLEGPVLPKPTSLSESPAFQAAAANLTQVLDAAVSGPINAGWAVENTSFSLAVVSFDQQDAGVPVWEYHHLAEGKTRGTEVLGRDLQYLIGSISKVVAVYLLLKSGVDLDAPVVGFLPALGDADSTIPWQNVTLRMLASYLGGAPANYGFSEFYFLKDVFLAQGLPPIDDSDYPPCGVIGLNSGCSNKEFLVGMTSSYPVSAPMEGRPAYSNTAFVVLGMALEAFTGKNYTQLVREVFSNPLHLQQGMGHETTTRHISIYIN</sequence>
<accession>A0A9P9FAV3</accession>
<comment type="caution">
    <text evidence="4">The sequence shown here is derived from an EMBL/GenBank/DDBJ whole genome shotgun (WGS) entry which is preliminary data.</text>
</comment>
<dbReference type="InterPro" id="IPR051478">
    <property type="entry name" value="Beta-lactamase-like_AB/R"/>
</dbReference>
<dbReference type="OrthoDB" id="10250282at2759"/>